<comment type="caution">
    <text evidence="26">The sequence shown here is derived from an EMBL/GenBank/DDBJ whole genome shotgun (WGS) entry which is preliminary data.</text>
</comment>
<dbReference type="SMART" id="SM00353">
    <property type="entry name" value="HLH"/>
    <property type="match status" value="1"/>
</dbReference>
<evidence type="ECO:0000256" key="3">
    <source>
        <dbReference type="ARBA" id="ARBA00004557"/>
    </source>
</evidence>
<dbReference type="GO" id="GO:0005789">
    <property type="term" value="C:endoplasmic reticulum membrane"/>
    <property type="evidence" value="ECO:0007669"/>
    <property type="project" value="UniProtKB-SubCell"/>
</dbReference>
<dbReference type="EMBL" id="JAPFRF010000006">
    <property type="protein sequence ID" value="KAJ7330026.1"/>
    <property type="molecule type" value="Genomic_DNA"/>
</dbReference>
<evidence type="ECO:0000256" key="10">
    <source>
        <dbReference type="ARBA" id="ARBA00023034"/>
    </source>
</evidence>
<dbReference type="CDD" id="cd18922">
    <property type="entry name" value="bHLHzip_SREBP2"/>
    <property type="match status" value="1"/>
</dbReference>
<name>A0A9Q0XW00_9SAUR</name>
<evidence type="ECO:0000256" key="13">
    <source>
        <dbReference type="ARBA" id="ARBA00023136"/>
    </source>
</evidence>
<dbReference type="GO" id="GO:0000139">
    <property type="term" value="C:Golgi membrane"/>
    <property type="evidence" value="ECO:0007669"/>
    <property type="project" value="UniProtKB-SubCell"/>
</dbReference>
<protein>
    <recommendedName>
        <fullName evidence="21">Sterol regulatory element-binding protein 2</fullName>
    </recommendedName>
    <alternativeName>
        <fullName evidence="22">Sterol regulatory element-binding transcription factor 2</fullName>
    </alternativeName>
</protein>
<reference evidence="26" key="1">
    <citation type="journal article" date="2023" name="DNA Res.">
        <title>Chromosome-level genome assembly of Phrynocephalus forsythii using third-generation DNA sequencing and Hi-C analysis.</title>
        <authorList>
            <person name="Qi Y."/>
            <person name="Zhao W."/>
            <person name="Zhao Y."/>
            <person name="Niu C."/>
            <person name="Cao S."/>
            <person name="Zhang Y."/>
        </authorList>
    </citation>
    <scope>NUCLEOTIDE SEQUENCE</scope>
    <source>
        <tissue evidence="26">Muscle</tissue>
    </source>
</reference>
<evidence type="ECO:0000256" key="7">
    <source>
        <dbReference type="ARBA" id="ARBA00022824"/>
    </source>
</evidence>
<evidence type="ECO:0000256" key="4">
    <source>
        <dbReference type="ARBA" id="ARBA00004653"/>
    </source>
</evidence>
<evidence type="ECO:0000256" key="22">
    <source>
        <dbReference type="ARBA" id="ARBA00042214"/>
    </source>
</evidence>
<keyword evidence="27" id="KW-1185">Reference proteome</keyword>
<dbReference type="PANTHER" id="PTHR46062">
    <property type="entry name" value="STEROL REGULATORY ELEMENT-BINDING PROTEIN"/>
    <property type="match status" value="1"/>
</dbReference>
<comment type="similarity">
    <text evidence="20">Belongs to the SREBP family.</text>
</comment>
<dbReference type="GO" id="GO:0045944">
    <property type="term" value="P:positive regulation of transcription by RNA polymerase II"/>
    <property type="evidence" value="ECO:0007669"/>
    <property type="project" value="TreeGrafter"/>
</dbReference>
<dbReference type="GO" id="GO:0012507">
    <property type="term" value="C:ER to Golgi transport vesicle membrane"/>
    <property type="evidence" value="ECO:0007669"/>
    <property type="project" value="UniProtKB-SubCell"/>
</dbReference>
<evidence type="ECO:0000256" key="9">
    <source>
        <dbReference type="ARBA" id="ARBA00023015"/>
    </source>
</evidence>
<dbReference type="GO" id="GO:0005634">
    <property type="term" value="C:nucleus"/>
    <property type="evidence" value="ECO:0007669"/>
    <property type="project" value="UniProtKB-SubCell"/>
</dbReference>
<evidence type="ECO:0000256" key="17">
    <source>
        <dbReference type="ARBA" id="ARBA00023221"/>
    </source>
</evidence>
<evidence type="ECO:0000256" key="18">
    <source>
        <dbReference type="ARBA" id="ARBA00023242"/>
    </source>
</evidence>
<feature type="compositionally biased region" description="Low complexity" evidence="24">
    <location>
        <begin position="96"/>
        <end position="122"/>
    </location>
</feature>
<keyword evidence="10" id="KW-0333">Golgi apparatus</keyword>
<dbReference type="GO" id="GO:0008203">
    <property type="term" value="P:cholesterol metabolic process"/>
    <property type="evidence" value="ECO:0007669"/>
    <property type="project" value="UniProtKB-KW"/>
</dbReference>
<evidence type="ECO:0000256" key="6">
    <source>
        <dbReference type="ARBA" id="ARBA00022692"/>
    </source>
</evidence>
<feature type="region of interest" description="Disordered" evidence="24">
    <location>
        <begin position="58"/>
        <end position="122"/>
    </location>
</feature>
<keyword evidence="7" id="KW-0256">Endoplasmic reticulum</keyword>
<keyword evidence="13" id="KW-0472">Membrane</keyword>
<comment type="subcellular location">
    <subcellularLocation>
        <location evidence="3">Cytoplasmic vesicle</location>
        <location evidence="3">COPII-coated vesicle membrane</location>
        <topology evidence="3">Multi-pass membrane protein</topology>
    </subcellularLocation>
    <subcellularLocation>
        <location evidence="2">Endoplasmic reticulum membrane</location>
        <topology evidence="2">Multi-pass membrane protein</topology>
    </subcellularLocation>
    <subcellularLocation>
        <location evidence="4">Golgi apparatus membrane</location>
        <topology evidence="4">Multi-pass membrane protein</topology>
    </subcellularLocation>
    <subcellularLocation>
        <location evidence="1">Nucleus</location>
    </subcellularLocation>
</comment>
<feature type="domain" description="BHLH" evidence="25">
    <location>
        <begin position="305"/>
        <end position="355"/>
    </location>
</feature>
<keyword evidence="6" id="KW-0812">Transmembrane</keyword>
<evidence type="ECO:0000256" key="2">
    <source>
        <dbReference type="ARBA" id="ARBA00004477"/>
    </source>
</evidence>
<keyword evidence="12" id="KW-0238">DNA-binding</keyword>
<keyword evidence="16" id="KW-1207">Sterol metabolism</keyword>
<dbReference type="GO" id="GO:0000981">
    <property type="term" value="F:DNA-binding transcription factor activity, RNA polymerase II-specific"/>
    <property type="evidence" value="ECO:0007669"/>
    <property type="project" value="TreeGrafter"/>
</dbReference>
<dbReference type="InterPro" id="IPR036638">
    <property type="entry name" value="HLH_DNA-bd_sf"/>
</dbReference>
<evidence type="ECO:0000256" key="15">
    <source>
        <dbReference type="ARBA" id="ARBA00023163"/>
    </source>
</evidence>
<evidence type="ECO:0000256" key="11">
    <source>
        <dbReference type="ARBA" id="ARBA00023098"/>
    </source>
</evidence>
<evidence type="ECO:0000256" key="1">
    <source>
        <dbReference type="ARBA" id="ARBA00004123"/>
    </source>
</evidence>
<evidence type="ECO:0000259" key="25">
    <source>
        <dbReference type="PROSITE" id="PS50888"/>
    </source>
</evidence>
<dbReference type="Proteomes" id="UP001142489">
    <property type="component" value="Unassembled WGS sequence"/>
</dbReference>
<dbReference type="GO" id="GO:0000978">
    <property type="term" value="F:RNA polymerase II cis-regulatory region sequence-specific DNA binding"/>
    <property type="evidence" value="ECO:0007669"/>
    <property type="project" value="TreeGrafter"/>
</dbReference>
<evidence type="ECO:0000313" key="27">
    <source>
        <dbReference type="Proteomes" id="UP001142489"/>
    </source>
</evidence>
<dbReference type="OrthoDB" id="2133190at2759"/>
<dbReference type="SUPFAM" id="SSF47459">
    <property type="entry name" value="HLH, helix-loop-helix DNA-binding domain"/>
    <property type="match status" value="1"/>
</dbReference>
<accession>A0A9Q0XW00</accession>
<keyword evidence="11" id="KW-0443">Lipid metabolism</keyword>
<dbReference type="GO" id="GO:0046983">
    <property type="term" value="F:protein dimerization activity"/>
    <property type="evidence" value="ECO:0007669"/>
    <property type="project" value="InterPro"/>
</dbReference>
<dbReference type="Gene3D" id="4.10.280.10">
    <property type="entry name" value="Helix-loop-helix DNA-binding domain"/>
    <property type="match status" value="1"/>
</dbReference>
<keyword evidence="15" id="KW-0804">Transcription</keyword>
<comment type="function">
    <text evidence="23">Precursor of the transcription factor form (Processed sterol regulatory element-binding protein 2), which is embedded in the endoplasmic reticulum membrane. Low sterol concentrations promote processing of this form, releasing the transcription factor form that translocates into the nucleus and activates transcription of genes involved in cholesterol biosynthesis.</text>
</comment>
<keyword evidence="19" id="KW-0968">Cytoplasmic vesicle</keyword>
<evidence type="ECO:0000256" key="14">
    <source>
        <dbReference type="ARBA" id="ARBA00023159"/>
    </source>
</evidence>
<dbReference type="AlphaFoldDB" id="A0A9Q0XW00"/>
<keyword evidence="9" id="KW-0805">Transcription regulation</keyword>
<dbReference type="InterPro" id="IPR011598">
    <property type="entry name" value="bHLH_dom"/>
</dbReference>
<dbReference type="GO" id="GO:0010886">
    <property type="term" value="P:positive regulation of cholesterol storage"/>
    <property type="evidence" value="ECO:0007669"/>
    <property type="project" value="TreeGrafter"/>
</dbReference>
<proteinExistence type="inferred from homology"/>
<keyword evidence="14" id="KW-0010">Activator</keyword>
<evidence type="ECO:0000256" key="8">
    <source>
        <dbReference type="ARBA" id="ARBA00022989"/>
    </source>
</evidence>
<organism evidence="26 27">
    <name type="scientific">Phrynocephalus forsythii</name>
    <dbReference type="NCBI Taxonomy" id="171643"/>
    <lineage>
        <taxon>Eukaryota</taxon>
        <taxon>Metazoa</taxon>
        <taxon>Chordata</taxon>
        <taxon>Craniata</taxon>
        <taxon>Vertebrata</taxon>
        <taxon>Euteleostomi</taxon>
        <taxon>Lepidosauria</taxon>
        <taxon>Squamata</taxon>
        <taxon>Bifurcata</taxon>
        <taxon>Unidentata</taxon>
        <taxon>Episquamata</taxon>
        <taxon>Toxicofera</taxon>
        <taxon>Iguania</taxon>
        <taxon>Acrodonta</taxon>
        <taxon>Agamidae</taxon>
        <taxon>Agaminae</taxon>
        <taxon>Phrynocephalus</taxon>
    </lineage>
</organism>
<evidence type="ECO:0000256" key="23">
    <source>
        <dbReference type="ARBA" id="ARBA00045168"/>
    </source>
</evidence>
<gene>
    <name evidence="26" type="ORF">JRQ81_016200</name>
</gene>
<evidence type="ECO:0000256" key="20">
    <source>
        <dbReference type="ARBA" id="ARBA00038460"/>
    </source>
</evidence>
<feature type="compositionally biased region" description="Polar residues" evidence="24">
    <location>
        <begin position="58"/>
        <end position="95"/>
    </location>
</feature>
<evidence type="ECO:0000256" key="19">
    <source>
        <dbReference type="ARBA" id="ARBA00023329"/>
    </source>
</evidence>
<evidence type="ECO:0000256" key="5">
    <source>
        <dbReference type="ARBA" id="ARBA00022548"/>
    </source>
</evidence>
<keyword evidence="5" id="KW-0153">Cholesterol metabolism</keyword>
<dbReference type="PANTHER" id="PTHR46062:SF3">
    <property type="entry name" value="STEROL REGULATORY ELEMENT-BINDING PROTEIN 2"/>
    <property type="match status" value="1"/>
</dbReference>
<sequence>MESSDLETMETLTELGDELTLGDIDEMLQFVSNQVGDFPDLFSDQLCGTFQNNNACNGDGTSDSSSQRNYSQGQLQSFPANTASPQLQTVQVKVSQTATTTPTPQRAAPPLQPRPQVQPQLQQQTVMITPTFSSAPQTRIIQQPVIYQNAATSFQVLQPQVQSLMTSSQVQPVTIQQQVQTMQAQRVLTQTANGTIQTLTPATVQAVAAPQVQQVPVLVQPQIIKTDSLVLTTLKADGSPVMTAVQNPALTTLTTPIQTTALQTLVGGNGTILTTMPMMMGGQEKMPIKQVPGSVKQPEPPKEGERRTTHNIIEKRYRSSINDKIIELKDLVMGTDAKMHKSGVLRKAIDYIKYLQQVNHKLRQENMVLKLANQKNKLLKGFDLSSLVDNDVDLKMDDFNQNALLMSPPASDSGSTAGFSPFSVDSEPGSPLLDDTKVKDEPDSPAVALGMVDRSRMLLCALTFLCLSFNPLTSLLEVQRTSDSDGPVHASSGRSMLSIDTGSGGWFGWMMPTLILWLVNGVIVLSVFIKLLVHGEPVTRLHSRSSVTFWRHRKQADLDLTKGDFAAAASNLQICLSALGRALPASRLDLACSLSWNVIRYSLQKLRLVRWLLKRTSWQRRTTEAPAGFEDEAKTSARDAALAYHKLHQLHITGKLPSSSAYSGLHMALCAVNLAECAEEKIPPSTLAEIHLTAAVGLKTRCGGKLGFLASYFLSQAQSVCSSERSAIPDSLRWLCHPLGQKFFVERSWTVKAASRESLYCTQRNPADPIAQVHQAFCENLLERVVESLVKPQIPKGAAGHDDDDEPEFSNALEYLKLLSSFVDSLGRGTPPFTGDSVLRSALGPDVVCRWWSSAITMTISWLRGDDAAVRSQFTSVERIPKCLEMMENSLVKAVFHVCKAMNASLSSKGDGQQSAFAHCERASTHLWSSLNMSSGISSTGLNSMIELLTCDILLSLRTALWQKQTNSSQAVGETYHASASELTGFQRDLGSLRKLAHSFRPAYRKVFLHEATVRLMAGASPTRTHQLLEHSLRRRSPQSTKQGELDALPGQRERATAILLACRHLPLSFLSSPGQRAVLLAEAARTLEKVGDKRSCNDCQQMIVKLSGGTAIAAS</sequence>
<keyword evidence="18" id="KW-0539">Nucleus</keyword>
<evidence type="ECO:0000256" key="12">
    <source>
        <dbReference type="ARBA" id="ARBA00023125"/>
    </source>
</evidence>
<dbReference type="PROSITE" id="PS50888">
    <property type="entry name" value="BHLH"/>
    <property type="match status" value="1"/>
</dbReference>
<evidence type="ECO:0000256" key="16">
    <source>
        <dbReference type="ARBA" id="ARBA00023166"/>
    </source>
</evidence>
<evidence type="ECO:0000313" key="26">
    <source>
        <dbReference type="EMBL" id="KAJ7330026.1"/>
    </source>
</evidence>
<keyword evidence="17" id="KW-0753">Steroid metabolism</keyword>
<dbReference type="Pfam" id="PF00010">
    <property type="entry name" value="HLH"/>
    <property type="match status" value="1"/>
</dbReference>
<evidence type="ECO:0000256" key="24">
    <source>
        <dbReference type="SAM" id="MobiDB-lite"/>
    </source>
</evidence>
<keyword evidence="8" id="KW-1133">Transmembrane helix</keyword>
<evidence type="ECO:0000256" key="21">
    <source>
        <dbReference type="ARBA" id="ARBA00039750"/>
    </source>
</evidence>
<dbReference type="FunFam" id="4.10.280.10:FF:000016">
    <property type="entry name" value="Sterol regulatory element-binding transcription factor 1"/>
    <property type="match status" value="1"/>
</dbReference>